<organism evidence="5 6">
    <name type="scientific">Arctia plantaginis</name>
    <name type="common">Wood tiger moth</name>
    <name type="synonym">Phalaena plantaginis</name>
    <dbReference type="NCBI Taxonomy" id="874455"/>
    <lineage>
        <taxon>Eukaryota</taxon>
        <taxon>Metazoa</taxon>
        <taxon>Ecdysozoa</taxon>
        <taxon>Arthropoda</taxon>
        <taxon>Hexapoda</taxon>
        <taxon>Insecta</taxon>
        <taxon>Pterygota</taxon>
        <taxon>Neoptera</taxon>
        <taxon>Endopterygota</taxon>
        <taxon>Lepidoptera</taxon>
        <taxon>Glossata</taxon>
        <taxon>Ditrysia</taxon>
        <taxon>Noctuoidea</taxon>
        <taxon>Erebidae</taxon>
        <taxon>Arctiinae</taxon>
        <taxon>Arctia</taxon>
    </lineage>
</organism>
<protein>
    <recommendedName>
        <fullName evidence="7">Double-stranded RNA-specific editase Adar</fullName>
    </recommendedName>
</protein>
<feature type="domain" description="A to I editase" evidence="4">
    <location>
        <begin position="337"/>
        <end position="529"/>
    </location>
</feature>
<dbReference type="GO" id="GO:0006382">
    <property type="term" value="P:adenosine to inosine editing"/>
    <property type="evidence" value="ECO:0007669"/>
    <property type="project" value="TreeGrafter"/>
</dbReference>
<dbReference type="GO" id="GO:0008251">
    <property type="term" value="F:tRNA-specific adenosine deaminase activity"/>
    <property type="evidence" value="ECO:0007669"/>
    <property type="project" value="TreeGrafter"/>
</dbReference>
<comment type="caution">
    <text evidence="5">The sequence shown here is derived from an EMBL/GenBank/DDBJ whole genome shotgun (WGS) entry which is preliminary data.</text>
</comment>
<feature type="domain" description="DRBM" evidence="3">
    <location>
        <begin position="194"/>
        <end position="268"/>
    </location>
</feature>
<dbReference type="SUPFAM" id="SSF54768">
    <property type="entry name" value="dsRNA-binding domain-like"/>
    <property type="match status" value="2"/>
</dbReference>
<feature type="domain" description="DRBM" evidence="3">
    <location>
        <begin position="46"/>
        <end position="109"/>
    </location>
</feature>
<dbReference type="InterPro" id="IPR014720">
    <property type="entry name" value="dsRBD_dom"/>
</dbReference>
<dbReference type="Pfam" id="PF00035">
    <property type="entry name" value="dsrm"/>
    <property type="match status" value="2"/>
</dbReference>
<evidence type="ECO:0000259" key="3">
    <source>
        <dbReference type="PROSITE" id="PS50137"/>
    </source>
</evidence>
<evidence type="ECO:0000256" key="1">
    <source>
        <dbReference type="PROSITE-ProRule" id="PRU00266"/>
    </source>
</evidence>
<dbReference type="InterPro" id="IPR002466">
    <property type="entry name" value="A_deamin"/>
</dbReference>
<dbReference type="GO" id="GO:0005730">
    <property type="term" value="C:nucleolus"/>
    <property type="evidence" value="ECO:0007669"/>
    <property type="project" value="TreeGrafter"/>
</dbReference>
<dbReference type="SMART" id="SM00358">
    <property type="entry name" value="DSRM"/>
    <property type="match status" value="2"/>
</dbReference>
<dbReference type="GO" id="GO:0003726">
    <property type="term" value="F:double-stranded RNA adenosine deaminase activity"/>
    <property type="evidence" value="ECO:0007669"/>
    <property type="project" value="TreeGrafter"/>
</dbReference>
<accession>A0A8S1B6K8</accession>
<dbReference type="PANTHER" id="PTHR10910:SF62">
    <property type="entry name" value="AT07585P-RELATED"/>
    <property type="match status" value="1"/>
</dbReference>
<keyword evidence="1" id="KW-0694">RNA-binding</keyword>
<dbReference type="AlphaFoldDB" id="A0A8S1B6K8"/>
<proteinExistence type="predicted"/>
<evidence type="ECO:0000256" key="2">
    <source>
        <dbReference type="SAM" id="MobiDB-lite"/>
    </source>
</evidence>
<reference evidence="5 6" key="1">
    <citation type="submission" date="2020-04" db="EMBL/GenBank/DDBJ databases">
        <authorList>
            <person name="Wallbank WR R."/>
            <person name="Pardo Diaz C."/>
            <person name="Kozak K."/>
            <person name="Martin S."/>
            <person name="Jiggins C."/>
            <person name="Moest M."/>
            <person name="Warren A I."/>
            <person name="Byers J.R.P. K."/>
            <person name="Montejo-Kovacevich G."/>
            <person name="Yen C E."/>
        </authorList>
    </citation>
    <scope>NUCLEOTIDE SEQUENCE [LARGE SCALE GENOMIC DNA]</scope>
</reference>
<dbReference type="EMBL" id="CADEBC010000555">
    <property type="protein sequence ID" value="CAB3252301.1"/>
    <property type="molecule type" value="Genomic_DNA"/>
</dbReference>
<dbReference type="PANTHER" id="PTHR10910">
    <property type="entry name" value="EUKARYOTE SPECIFIC DSRNA BINDING PROTEIN"/>
    <property type="match status" value="1"/>
</dbReference>
<evidence type="ECO:0000313" key="5">
    <source>
        <dbReference type="EMBL" id="CAB3252301.1"/>
    </source>
</evidence>
<keyword evidence="6" id="KW-1185">Reference proteome</keyword>
<evidence type="ECO:0000313" key="6">
    <source>
        <dbReference type="Proteomes" id="UP000494106"/>
    </source>
</evidence>
<dbReference type="GO" id="GO:0006396">
    <property type="term" value="P:RNA processing"/>
    <property type="evidence" value="ECO:0007669"/>
    <property type="project" value="InterPro"/>
</dbReference>
<dbReference type="GO" id="GO:0005737">
    <property type="term" value="C:cytoplasm"/>
    <property type="evidence" value="ECO:0007669"/>
    <property type="project" value="TreeGrafter"/>
</dbReference>
<dbReference type="OrthoDB" id="10268011at2759"/>
<dbReference type="PROSITE" id="PS50137">
    <property type="entry name" value="DS_RBD"/>
    <property type="match status" value="2"/>
</dbReference>
<gene>
    <name evidence="5" type="ORF">APLA_LOCUS13444</name>
</gene>
<dbReference type="Pfam" id="PF02137">
    <property type="entry name" value="A_deamin"/>
    <property type="match status" value="1"/>
</dbReference>
<dbReference type="SMART" id="SM00552">
    <property type="entry name" value="ADEAMc"/>
    <property type="match status" value="1"/>
</dbReference>
<sequence length="841" mass="90357">MVYQINEDGEPPAKRATPSIRLDAGFKWNLQTLANAADAVESGGKSPVSALNELGVKVHYTVLRQGGPAHCPSFTVAVTVADMNFEGWGHSKREARASAARACLAALLARAGRVLPAPSHNQDFTSDDPAKFPVSEFQCLETKNTSSGTGLDNKTEETNGTSNGNVVGGRPPTPPPSPRTALFGSTVAPPANKSPINVLYENYSGLAFQCTFGDGTPLEASQAPLQLSHSMRFKVVCQIKEQKFEGYGSSKKLAKLAAARAALAALEGGRTTLGGEGGSAAGPGAALQQTLADHIGKLVNEKFNELMKNDVVHSKRKVLAGIVITINNRIEDARVIAVTTGTKCVSGEHMSVTGRAVNDCHAEVAARRCLQRHLYAQLLMYANSPDPLQPIPECDLEPVGDGGGYRMRADRQVHLYISTAPCGDGRIFSPHEQQDAEPDKHPNRLARGQLRTKIESGEGTIPVKNCTNILQTWDGVMQGERLLTMSCSDKVARWCVVGLQGALLSRLLAPVYLHSLVLGSLLHPHHMYRYCRPARARLPALARARLAAAPAPHVQVLSPCSRPSTCTRSCSARCCTRTTCTGTVALLAPVYLHSLVLGSLLHPHHMYRYCRPARARLPALARARLAAAPAPHVQVLSPCSRPSTCTRSCSARCCTRTTCTGTVALLAPVYLHSLVLGSLLHPHHMYRYCRPARARLPALARARLAAAPAPHVQVLSPCSRPSTCTRSCSARCCTRTTCTGTVALLAPVYLHSLVLGSLLHPHHMYRYCRPARARLPALARARLAAAPAPHVQVLSPCSRPSTCTRSCSARCCTRTTCTGIFPTEKKLSRHYAIVIINLKAS</sequence>
<dbReference type="PROSITE" id="PS50141">
    <property type="entry name" value="A_DEAMIN_EDITASE"/>
    <property type="match status" value="1"/>
</dbReference>
<dbReference type="GO" id="GO:0010468">
    <property type="term" value="P:regulation of gene expression"/>
    <property type="evidence" value="ECO:0007669"/>
    <property type="project" value="UniProtKB-ARBA"/>
</dbReference>
<evidence type="ECO:0008006" key="7">
    <source>
        <dbReference type="Google" id="ProtNLM"/>
    </source>
</evidence>
<dbReference type="Proteomes" id="UP000494106">
    <property type="component" value="Unassembled WGS sequence"/>
</dbReference>
<dbReference type="Gene3D" id="3.30.160.20">
    <property type="match status" value="2"/>
</dbReference>
<evidence type="ECO:0000259" key="4">
    <source>
        <dbReference type="PROSITE" id="PS50141"/>
    </source>
</evidence>
<feature type="region of interest" description="Disordered" evidence="2">
    <location>
        <begin position="143"/>
        <end position="186"/>
    </location>
</feature>
<name>A0A8S1B6K8_ARCPL</name>
<dbReference type="GO" id="GO:0003725">
    <property type="term" value="F:double-stranded RNA binding"/>
    <property type="evidence" value="ECO:0007669"/>
    <property type="project" value="TreeGrafter"/>
</dbReference>
<feature type="compositionally biased region" description="Polar residues" evidence="2">
    <location>
        <begin position="143"/>
        <end position="152"/>
    </location>
</feature>
<feature type="compositionally biased region" description="Low complexity" evidence="2">
    <location>
        <begin position="158"/>
        <end position="170"/>
    </location>
</feature>